<dbReference type="EMBL" id="AP014633">
    <property type="protein sequence ID" value="BAP55378.1"/>
    <property type="molecule type" value="Genomic_DNA"/>
</dbReference>
<gene>
    <name evidence="1" type="ORF">THII_1081</name>
</gene>
<keyword evidence="2" id="KW-1185">Reference proteome</keyword>
<reference evidence="1 2" key="1">
    <citation type="journal article" date="2014" name="ISME J.">
        <title>Ecophysiology of Thioploca ingrica as revealed by the complete genome sequence supplemented with proteomic evidence.</title>
        <authorList>
            <person name="Kojima H."/>
            <person name="Ogura Y."/>
            <person name="Yamamoto N."/>
            <person name="Togashi T."/>
            <person name="Mori H."/>
            <person name="Watanabe T."/>
            <person name="Nemoto F."/>
            <person name="Kurokawa K."/>
            <person name="Hayashi T."/>
            <person name="Fukui M."/>
        </authorList>
    </citation>
    <scope>NUCLEOTIDE SEQUENCE [LARGE SCALE GENOMIC DNA]</scope>
</reference>
<evidence type="ECO:0008006" key="3">
    <source>
        <dbReference type="Google" id="ProtNLM"/>
    </source>
</evidence>
<dbReference type="AlphaFoldDB" id="A0A090ACD9"/>
<evidence type="ECO:0000313" key="2">
    <source>
        <dbReference type="Proteomes" id="UP000031623"/>
    </source>
</evidence>
<protein>
    <recommendedName>
        <fullName evidence="3">Type I restriction enzyme R protein N-terminal domain-containing protein</fullName>
    </recommendedName>
</protein>
<accession>A0A090ACD9</accession>
<dbReference type="STRING" id="40754.THII_1081"/>
<name>A0A090ACD9_9GAMM</name>
<sequence length="201" mass="22864">MPFSSYKSLGNVLKKFQLCYQEEDYIVSAEVTPSEYLQTELEFVLVELVTNNSEAAVCENLIYPILKESWKPHRDKLMLWSHEPLQYDEDLSGTPDYMITKKSPLGKIVCDQPYLLVVEAKKDNFQEGWGQCLVELIAAQKLSQPAELTVFGVVSNGDKWEFGKLTANQFTKNRTSYTLQALTTLCGALENVLVHCELQLK</sequence>
<dbReference type="OrthoDB" id="518124at2"/>
<evidence type="ECO:0000313" key="1">
    <source>
        <dbReference type="EMBL" id="BAP55378.1"/>
    </source>
</evidence>
<dbReference type="HOGENOM" id="CLU_084165_0_0_6"/>
<organism evidence="1 2">
    <name type="scientific">Thioploca ingrica</name>
    <dbReference type="NCBI Taxonomy" id="40754"/>
    <lineage>
        <taxon>Bacteria</taxon>
        <taxon>Pseudomonadati</taxon>
        <taxon>Pseudomonadota</taxon>
        <taxon>Gammaproteobacteria</taxon>
        <taxon>Thiotrichales</taxon>
        <taxon>Thiotrichaceae</taxon>
        <taxon>Thioploca</taxon>
    </lineage>
</organism>
<dbReference type="KEGG" id="tig:THII_1081"/>
<proteinExistence type="predicted"/>
<dbReference type="Proteomes" id="UP000031623">
    <property type="component" value="Chromosome"/>
</dbReference>